<dbReference type="EMBL" id="BMRB01000002">
    <property type="protein sequence ID" value="GGS32894.1"/>
    <property type="molecule type" value="Genomic_DNA"/>
</dbReference>
<keyword evidence="2" id="KW-0472">Membrane</keyword>
<evidence type="ECO:0000256" key="2">
    <source>
        <dbReference type="SAM" id="Phobius"/>
    </source>
</evidence>
<keyword evidence="4" id="KW-1185">Reference proteome</keyword>
<dbReference type="AlphaFoldDB" id="A0A918GHH0"/>
<keyword evidence="2" id="KW-1133">Transmembrane helix</keyword>
<sequence length="96" mass="10193">MSRQEDVLREDIKQARAELADTVELLVEKTDVRGRASAKADELRGRASAKAGQLRGRASLAGRRTAARVRRDPVPVAVGAVLGVGALGALARGLRH</sequence>
<evidence type="ECO:0000313" key="3">
    <source>
        <dbReference type="EMBL" id="GGS32894.1"/>
    </source>
</evidence>
<dbReference type="InterPro" id="IPR022062">
    <property type="entry name" value="DUF3618"/>
</dbReference>
<name>A0A918GHH0_9PSEU</name>
<feature type="region of interest" description="Disordered" evidence="1">
    <location>
        <begin position="37"/>
        <end position="57"/>
    </location>
</feature>
<evidence type="ECO:0000313" key="4">
    <source>
        <dbReference type="Proteomes" id="UP000660680"/>
    </source>
</evidence>
<gene>
    <name evidence="3" type="ORF">GCM10010171_28710</name>
</gene>
<dbReference type="RefSeq" id="WP_189210900.1">
    <property type="nucleotide sequence ID" value="NZ_BMRB01000002.1"/>
</dbReference>
<evidence type="ECO:0000256" key="1">
    <source>
        <dbReference type="SAM" id="MobiDB-lite"/>
    </source>
</evidence>
<dbReference type="Pfam" id="PF12277">
    <property type="entry name" value="DUF3618"/>
    <property type="match status" value="1"/>
</dbReference>
<evidence type="ECO:0008006" key="5">
    <source>
        <dbReference type="Google" id="ProtNLM"/>
    </source>
</evidence>
<protein>
    <recommendedName>
        <fullName evidence="5">DUF3618 domain-containing protein</fullName>
    </recommendedName>
</protein>
<dbReference type="Proteomes" id="UP000660680">
    <property type="component" value="Unassembled WGS sequence"/>
</dbReference>
<feature type="transmembrane region" description="Helical" evidence="2">
    <location>
        <begin position="73"/>
        <end position="94"/>
    </location>
</feature>
<comment type="caution">
    <text evidence="3">The sequence shown here is derived from an EMBL/GenBank/DDBJ whole genome shotgun (WGS) entry which is preliminary data.</text>
</comment>
<keyword evidence="2" id="KW-0812">Transmembrane</keyword>
<organism evidence="3 4">
    <name type="scientific">Actinokineospora fastidiosa</name>
    <dbReference type="NCBI Taxonomy" id="1816"/>
    <lineage>
        <taxon>Bacteria</taxon>
        <taxon>Bacillati</taxon>
        <taxon>Actinomycetota</taxon>
        <taxon>Actinomycetes</taxon>
        <taxon>Pseudonocardiales</taxon>
        <taxon>Pseudonocardiaceae</taxon>
        <taxon>Actinokineospora</taxon>
    </lineage>
</organism>
<reference evidence="3" key="2">
    <citation type="submission" date="2020-09" db="EMBL/GenBank/DDBJ databases">
        <authorList>
            <person name="Sun Q."/>
            <person name="Ohkuma M."/>
        </authorList>
    </citation>
    <scope>NUCLEOTIDE SEQUENCE</scope>
    <source>
        <strain evidence="3">JCM 3276</strain>
    </source>
</reference>
<proteinExistence type="predicted"/>
<reference evidence="3" key="1">
    <citation type="journal article" date="2014" name="Int. J. Syst. Evol. Microbiol.">
        <title>Complete genome sequence of Corynebacterium casei LMG S-19264T (=DSM 44701T), isolated from a smear-ripened cheese.</title>
        <authorList>
            <consortium name="US DOE Joint Genome Institute (JGI-PGF)"/>
            <person name="Walter F."/>
            <person name="Albersmeier A."/>
            <person name="Kalinowski J."/>
            <person name="Ruckert C."/>
        </authorList>
    </citation>
    <scope>NUCLEOTIDE SEQUENCE</scope>
    <source>
        <strain evidence="3">JCM 3276</strain>
    </source>
</reference>
<accession>A0A918GHH0</accession>